<dbReference type="EMBL" id="ACKZ01000029">
    <property type="protein sequence ID" value="EEW36526.1"/>
    <property type="molecule type" value="Genomic_DNA"/>
</dbReference>
<feature type="active site" description="Nucleophile" evidence="1">
    <location>
        <position position="150"/>
    </location>
</feature>
<dbReference type="HOGENOM" id="CLU_021603_0_1_9"/>
<dbReference type="InterPro" id="IPR029055">
    <property type="entry name" value="Ntn_hydrolases_N"/>
</dbReference>
<dbReference type="GO" id="GO:0003948">
    <property type="term" value="F:N4-(beta-N-acetylglucosaminyl)-L-asparaginase activity"/>
    <property type="evidence" value="ECO:0007669"/>
    <property type="project" value="UniProtKB-EC"/>
</dbReference>
<organism evidence="4 5">
    <name type="scientific">Granulicatella adiacens ATCC 49175</name>
    <dbReference type="NCBI Taxonomy" id="638301"/>
    <lineage>
        <taxon>Bacteria</taxon>
        <taxon>Bacillati</taxon>
        <taxon>Bacillota</taxon>
        <taxon>Bacilli</taxon>
        <taxon>Lactobacillales</taxon>
        <taxon>Carnobacteriaceae</taxon>
        <taxon>Granulicatella</taxon>
    </lineage>
</organism>
<dbReference type="RefSeq" id="WP_005606537.1">
    <property type="nucleotide sequence ID" value="NZ_CP102283.1"/>
</dbReference>
<accession>C8NIX9</accession>
<dbReference type="MEROPS" id="T02.007"/>
<dbReference type="GO" id="GO:0005737">
    <property type="term" value="C:cytoplasm"/>
    <property type="evidence" value="ECO:0007669"/>
    <property type="project" value="TreeGrafter"/>
</dbReference>
<evidence type="ECO:0000256" key="3">
    <source>
        <dbReference type="PIRSR" id="PIRSR600246-3"/>
    </source>
</evidence>
<dbReference type="Gene3D" id="3.60.20.30">
    <property type="entry name" value="(Glycosyl)asparaginase"/>
    <property type="match status" value="1"/>
</dbReference>
<name>C8NIX9_9LACT</name>
<dbReference type="Pfam" id="PF01112">
    <property type="entry name" value="Asparaginase_2"/>
    <property type="match status" value="1"/>
</dbReference>
<reference evidence="4 5" key="1">
    <citation type="submission" date="2009-08" db="EMBL/GenBank/DDBJ databases">
        <authorList>
            <person name="Muzny D."/>
            <person name="Qin X."/>
            <person name="Deng J."/>
            <person name="Jiang H."/>
            <person name="Liu Y."/>
            <person name="Qu J."/>
            <person name="Song X.-Z."/>
            <person name="Zhang L."/>
            <person name="Thornton R."/>
            <person name="Coyle M."/>
            <person name="Francisco L."/>
            <person name="Jackson L."/>
            <person name="Javaid M."/>
            <person name="Korchina V."/>
            <person name="Kovar C."/>
            <person name="Mata R."/>
            <person name="Mathew T."/>
            <person name="Ngo R."/>
            <person name="Nguyen L."/>
            <person name="Nguyen N."/>
            <person name="Okwuonu G."/>
            <person name="Ongeri F."/>
            <person name="Pham C."/>
            <person name="Simmons D."/>
            <person name="Wilczek-Boney K."/>
            <person name="Hale W."/>
            <person name="Jakkamsetti A."/>
            <person name="Pham P."/>
            <person name="Ruth R."/>
            <person name="San Lucas F."/>
            <person name="Warren J."/>
            <person name="Zhang J."/>
            <person name="Zhao Z."/>
            <person name="Zhou C."/>
            <person name="Zhu D."/>
            <person name="Lee S."/>
            <person name="Bess C."/>
            <person name="Blankenburg K."/>
            <person name="Forbes L."/>
            <person name="Fu Q."/>
            <person name="Gubbala S."/>
            <person name="Hirani K."/>
            <person name="Jayaseelan J.C."/>
            <person name="Lara F."/>
            <person name="Munidasa M."/>
            <person name="Palculict T."/>
            <person name="Patil S."/>
            <person name="Pu L.-L."/>
            <person name="Saada N."/>
            <person name="Tang L."/>
            <person name="Weissenberger G."/>
            <person name="Zhu Y."/>
            <person name="Hemphill L."/>
            <person name="Shang Y."/>
            <person name="Youmans B."/>
            <person name="Ayvaz T."/>
            <person name="Ross M."/>
            <person name="Santibanez J."/>
            <person name="Aqrawi P."/>
            <person name="Gross S."/>
            <person name="Joshi V."/>
            <person name="Fowler G."/>
            <person name="Nazareth L."/>
            <person name="Reid J."/>
            <person name="Worley K."/>
            <person name="Petrosino J."/>
            <person name="Highlander S."/>
            <person name="Gibbs R."/>
        </authorList>
    </citation>
    <scope>NUCLEOTIDE SEQUENCE [LARGE SCALE GENOMIC DNA]</scope>
    <source>
        <strain evidence="4 5">ATCC 49175</strain>
    </source>
</reference>
<evidence type="ECO:0000256" key="2">
    <source>
        <dbReference type="PIRSR" id="PIRSR600246-2"/>
    </source>
</evidence>
<dbReference type="SUPFAM" id="SSF56235">
    <property type="entry name" value="N-terminal nucleophile aminohydrolases (Ntn hydrolases)"/>
    <property type="match status" value="1"/>
</dbReference>
<evidence type="ECO:0000313" key="5">
    <source>
        <dbReference type="Proteomes" id="UP000005926"/>
    </source>
</evidence>
<dbReference type="PANTHER" id="PTHR10188">
    <property type="entry name" value="L-ASPARAGINASE"/>
    <property type="match status" value="1"/>
</dbReference>
<dbReference type="GeneID" id="78412369"/>
<keyword evidence="5" id="KW-1185">Reference proteome</keyword>
<dbReference type="STRING" id="638301.HMPREF0444_1874"/>
<feature type="binding site" evidence="2">
    <location>
        <begin position="201"/>
        <end position="204"/>
    </location>
    <ligand>
        <name>substrate</name>
    </ligand>
</feature>
<dbReference type="PANTHER" id="PTHR10188:SF6">
    <property type="entry name" value="N(4)-(BETA-N-ACETYLGLUCOSAMINYL)-L-ASPARAGINASE"/>
    <property type="match status" value="1"/>
</dbReference>
<protein>
    <submittedName>
        <fullName evidence="4">Asparaginase</fullName>
        <ecNumber evidence="4">3.5.1.26</ecNumber>
    </submittedName>
</protein>
<keyword evidence="4" id="KW-0378">Hydrolase</keyword>
<dbReference type="FunFam" id="3.60.20.30:FF:000005">
    <property type="entry name" value="N(4)-(Beta-N-acetylglucosaminyl)-L-asparaginase"/>
    <property type="match status" value="1"/>
</dbReference>
<sequence>MWGMIATWRMALEGIQKVTPILSQEGIAGDAIEGAIKEVEDFPYFKSVGYGGLPNEKMEVELDAAYLDGSRFDFGAVCAIKNFANPISIARELSHYKVNNVLVGQGAQEFARSRHFEEKEMLTDRAKIHYHNRLKDLEQEQLSPYAGHDTVGMVALDTHGDMVAGTSTSGLFMKKPGRVGDSAFIGSGLYVDSTIGGATATGLGEDLMKGVISYEIVRLMKEGLSPQKACEKAVKELDDRLKRTRGEAGDISVVAMNRNGDFGAATNIDNFSFVVATKSLAPTVFRVHPQPDGTMSHELASKEWLESYLEERMKPLEVKE</sequence>
<dbReference type="Proteomes" id="UP000005926">
    <property type="component" value="Unassembled WGS sequence"/>
</dbReference>
<evidence type="ECO:0000313" key="4">
    <source>
        <dbReference type="EMBL" id="EEW36526.1"/>
    </source>
</evidence>
<dbReference type="EC" id="3.5.1.26" evidence="4"/>
<dbReference type="AlphaFoldDB" id="C8NIX9"/>
<dbReference type="InterPro" id="IPR000246">
    <property type="entry name" value="Peptidase_T2"/>
</dbReference>
<comment type="caution">
    <text evidence="4">The sequence shown here is derived from an EMBL/GenBank/DDBJ whole genome shotgun (WGS) entry which is preliminary data.</text>
</comment>
<proteinExistence type="predicted"/>
<dbReference type="eggNOG" id="COG1446">
    <property type="taxonomic scope" value="Bacteria"/>
</dbReference>
<evidence type="ECO:0000256" key="1">
    <source>
        <dbReference type="PIRSR" id="PIRSR600246-1"/>
    </source>
</evidence>
<feature type="site" description="Cleavage; by autolysis" evidence="3">
    <location>
        <begin position="149"/>
        <end position="150"/>
    </location>
</feature>
<dbReference type="CDD" id="cd04513">
    <property type="entry name" value="Glycosylasparaginase"/>
    <property type="match status" value="1"/>
</dbReference>
<gene>
    <name evidence="4" type="primary">asnA</name>
    <name evidence="4" type="ORF">HMPREF0444_1874</name>
</gene>
<feature type="binding site" evidence="2">
    <location>
        <begin position="178"/>
        <end position="181"/>
    </location>
    <ligand>
        <name>substrate</name>
    </ligand>
</feature>